<keyword evidence="2" id="KW-0547">Nucleotide-binding</keyword>
<evidence type="ECO:0000256" key="2">
    <source>
        <dbReference type="HAMAP-Rule" id="MF_00122"/>
    </source>
</evidence>
<dbReference type="NCBIfam" id="TIGR00135">
    <property type="entry name" value="gatC"/>
    <property type="match status" value="1"/>
</dbReference>
<dbReference type="PANTHER" id="PTHR15004">
    <property type="entry name" value="GLUTAMYL-TRNA(GLN) AMIDOTRANSFERASE SUBUNIT C, MITOCHONDRIAL"/>
    <property type="match status" value="1"/>
</dbReference>
<dbReference type="EMBL" id="CP003940">
    <property type="protein sequence ID" value="AFZ46659.1"/>
    <property type="molecule type" value="Genomic_DNA"/>
</dbReference>
<keyword evidence="1 2" id="KW-0648">Protein biosynthesis</keyword>
<keyword evidence="4" id="KW-1185">Reference proteome</keyword>
<name>K9YIH3_CYASC</name>
<proteinExistence type="inferred from homology"/>
<dbReference type="HAMAP" id="MF_00122">
    <property type="entry name" value="GatC"/>
    <property type="match status" value="1"/>
</dbReference>
<dbReference type="GO" id="GO:0050567">
    <property type="term" value="F:glutaminyl-tRNA synthase (glutamine-hydrolyzing) activity"/>
    <property type="evidence" value="ECO:0007669"/>
    <property type="project" value="UniProtKB-UniRule"/>
</dbReference>
<evidence type="ECO:0000256" key="1">
    <source>
        <dbReference type="ARBA" id="ARBA00022917"/>
    </source>
</evidence>
<comment type="subunit">
    <text evidence="2">Heterotrimer of A, B and C subunits.</text>
</comment>
<gene>
    <name evidence="2" type="primary">gatC</name>
    <name evidence="3" type="ordered locus">Cyast_0683</name>
</gene>
<dbReference type="eggNOG" id="COG0721">
    <property type="taxonomic scope" value="Bacteria"/>
</dbReference>
<comment type="similarity">
    <text evidence="2">Belongs to the GatC family.</text>
</comment>
<sequence length="95" mass="10831">MSISQEEVKKVANLARLDITEQEEQEFGNQLNAILGYFDQLSELDTSEVEPTTRAIDVSNIMRSDAQTTYEDRESLLDNAPSRDDDFFRVPKIMG</sequence>
<comment type="catalytic activity">
    <reaction evidence="2">
        <text>L-glutamyl-tRNA(Gln) + L-glutamine + ATP + H2O = L-glutaminyl-tRNA(Gln) + L-glutamate + ADP + phosphate + H(+)</text>
        <dbReference type="Rhea" id="RHEA:17521"/>
        <dbReference type="Rhea" id="RHEA-COMP:9681"/>
        <dbReference type="Rhea" id="RHEA-COMP:9684"/>
        <dbReference type="ChEBI" id="CHEBI:15377"/>
        <dbReference type="ChEBI" id="CHEBI:15378"/>
        <dbReference type="ChEBI" id="CHEBI:29985"/>
        <dbReference type="ChEBI" id="CHEBI:30616"/>
        <dbReference type="ChEBI" id="CHEBI:43474"/>
        <dbReference type="ChEBI" id="CHEBI:58359"/>
        <dbReference type="ChEBI" id="CHEBI:78520"/>
        <dbReference type="ChEBI" id="CHEBI:78521"/>
        <dbReference type="ChEBI" id="CHEBI:456216"/>
    </reaction>
</comment>
<keyword evidence="2 3" id="KW-0436">Ligase</keyword>
<dbReference type="HOGENOM" id="CLU_105899_2_0_3"/>
<dbReference type="GO" id="GO:0050566">
    <property type="term" value="F:asparaginyl-tRNA synthase (glutamine-hydrolyzing) activity"/>
    <property type="evidence" value="ECO:0007669"/>
    <property type="project" value="RHEA"/>
</dbReference>
<dbReference type="PATRIC" id="fig|292563.3.peg.715"/>
<dbReference type="KEGG" id="csn:Cyast_0683"/>
<dbReference type="AlphaFoldDB" id="K9YIH3"/>
<dbReference type="GO" id="GO:0005524">
    <property type="term" value="F:ATP binding"/>
    <property type="evidence" value="ECO:0007669"/>
    <property type="project" value="UniProtKB-KW"/>
</dbReference>
<dbReference type="Pfam" id="PF02686">
    <property type="entry name" value="GatC"/>
    <property type="match status" value="1"/>
</dbReference>
<dbReference type="EC" id="6.3.5.-" evidence="2"/>
<comment type="catalytic activity">
    <reaction evidence="2">
        <text>L-aspartyl-tRNA(Asn) + L-glutamine + ATP + H2O = L-asparaginyl-tRNA(Asn) + L-glutamate + ADP + phosphate + 2 H(+)</text>
        <dbReference type="Rhea" id="RHEA:14513"/>
        <dbReference type="Rhea" id="RHEA-COMP:9674"/>
        <dbReference type="Rhea" id="RHEA-COMP:9677"/>
        <dbReference type="ChEBI" id="CHEBI:15377"/>
        <dbReference type="ChEBI" id="CHEBI:15378"/>
        <dbReference type="ChEBI" id="CHEBI:29985"/>
        <dbReference type="ChEBI" id="CHEBI:30616"/>
        <dbReference type="ChEBI" id="CHEBI:43474"/>
        <dbReference type="ChEBI" id="CHEBI:58359"/>
        <dbReference type="ChEBI" id="CHEBI:78515"/>
        <dbReference type="ChEBI" id="CHEBI:78516"/>
        <dbReference type="ChEBI" id="CHEBI:456216"/>
    </reaction>
</comment>
<dbReference type="SUPFAM" id="SSF141000">
    <property type="entry name" value="Glu-tRNAGln amidotransferase C subunit"/>
    <property type="match status" value="1"/>
</dbReference>
<dbReference type="InterPro" id="IPR036113">
    <property type="entry name" value="Asp/Glu-ADT_sf_sub_c"/>
</dbReference>
<dbReference type="Proteomes" id="UP000010483">
    <property type="component" value="Chromosome"/>
</dbReference>
<protein>
    <recommendedName>
        <fullName evidence="2">Aspartyl/glutamyl-tRNA(Asn/Gln) amidotransferase subunit C</fullName>
        <shortName evidence="2">Asp/Glu-ADT subunit C</shortName>
        <ecNumber evidence="2">6.3.5.-</ecNumber>
    </recommendedName>
</protein>
<reference evidence="4" key="1">
    <citation type="journal article" date="2013" name="Proc. Natl. Acad. Sci. U.S.A.">
        <title>Improving the coverage of the cyanobacterial phylum using diversity-driven genome sequencing.</title>
        <authorList>
            <person name="Shih P.M."/>
            <person name="Wu D."/>
            <person name="Latifi A."/>
            <person name="Axen S.D."/>
            <person name="Fewer D.P."/>
            <person name="Talla E."/>
            <person name="Calteau A."/>
            <person name="Cai F."/>
            <person name="Tandeau de Marsac N."/>
            <person name="Rippka R."/>
            <person name="Herdman M."/>
            <person name="Sivonen K."/>
            <person name="Coursin T."/>
            <person name="Laurent T."/>
            <person name="Goodwin L."/>
            <person name="Nolan M."/>
            <person name="Davenport K.W."/>
            <person name="Han C.S."/>
            <person name="Rubin E.M."/>
            <person name="Eisen J.A."/>
            <person name="Woyke T."/>
            <person name="Gugger M."/>
            <person name="Kerfeld C.A."/>
        </authorList>
    </citation>
    <scope>NUCLEOTIDE SEQUENCE [LARGE SCALE GENOMIC DNA]</scope>
    <source>
        <strain evidence="4">ATCC 29140 / PCC 7202</strain>
    </source>
</reference>
<keyword evidence="2" id="KW-0067">ATP-binding</keyword>
<comment type="function">
    <text evidence="2">Allows the formation of correctly charged Asn-tRNA(Asn) or Gln-tRNA(Gln) through the transamidation of misacylated Asp-tRNA(Asn) or Glu-tRNA(Gln) in organisms which lack either or both of asparaginyl-tRNA or glutaminyl-tRNA synthetases. The reaction takes place in the presence of glutamine and ATP through an activated phospho-Asp-tRNA(Asn) or phospho-Glu-tRNA(Gln).</text>
</comment>
<dbReference type="PANTHER" id="PTHR15004:SF0">
    <property type="entry name" value="GLUTAMYL-TRNA(GLN) AMIDOTRANSFERASE SUBUNIT C, MITOCHONDRIAL"/>
    <property type="match status" value="1"/>
</dbReference>
<dbReference type="Gene3D" id="1.10.20.60">
    <property type="entry name" value="Glu-tRNAGln amidotransferase C subunit, N-terminal domain"/>
    <property type="match status" value="1"/>
</dbReference>
<evidence type="ECO:0000313" key="3">
    <source>
        <dbReference type="EMBL" id="AFZ46659.1"/>
    </source>
</evidence>
<dbReference type="GO" id="GO:0006450">
    <property type="term" value="P:regulation of translational fidelity"/>
    <property type="evidence" value="ECO:0007669"/>
    <property type="project" value="InterPro"/>
</dbReference>
<dbReference type="GO" id="GO:0070681">
    <property type="term" value="P:glutaminyl-tRNAGln biosynthesis via transamidation"/>
    <property type="evidence" value="ECO:0007669"/>
    <property type="project" value="TreeGrafter"/>
</dbReference>
<dbReference type="InterPro" id="IPR003837">
    <property type="entry name" value="GatC"/>
</dbReference>
<evidence type="ECO:0000313" key="4">
    <source>
        <dbReference type="Proteomes" id="UP000010483"/>
    </source>
</evidence>
<accession>K9YIH3</accession>
<organism evidence="3 4">
    <name type="scientific">Cyanobacterium stanieri (strain ATCC 29140 / PCC 7202)</name>
    <dbReference type="NCBI Taxonomy" id="292563"/>
    <lineage>
        <taxon>Bacteria</taxon>
        <taxon>Bacillati</taxon>
        <taxon>Cyanobacteriota</taxon>
        <taxon>Cyanophyceae</taxon>
        <taxon>Oscillatoriophycideae</taxon>
        <taxon>Chroococcales</taxon>
        <taxon>Geminocystaceae</taxon>
        <taxon>Cyanobacterium</taxon>
    </lineage>
</organism>
<dbReference type="GO" id="GO:0006412">
    <property type="term" value="P:translation"/>
    <property type="evidence" value="ECO:0007669"/>
    <property type="project" value="UniProtKB-UniRule"/>
</dbReference>
<dbReference type="STRING" id="292563.Cyast_0683"/>